<dbReference type="AlphaFoldDB" id="A0A0G4HAH1"/>
<name>A0A0G4HAH1_9ALVE</name>
<dbReference type="PhylomeDB" id="A0A0G4HAH1"/>
<dbReference type="PANTHER" id="PTHR28457">
    <property type="entry name" value="COILED-COIL DOMAIN-CONTAINING PROTEIN 189"/>
    <property type="match status" value="1"/>
</dbReference>
<dbReference type="Pfam" id="PF14769">
    <property type="entry name" value="CLAMP"/>
    <property type="match status" value="1"/>
</dbReference>
<evidence type="ECO:0000313" key="1">
    <source>
        <dbReference type="EMBL" id="CEM40779.1"/>
    </source>
</evidence>
<sequence>MSSPTGALETHATSLYSKITSKTSKKHDHNLFLTFRDVSKTDLEEAFKSQSKEVARAVLDRCFKVREQDQSFRADIVSDFLLNALLFCISKQMTFEKTSTFLSLLHETLHESVVARLSPGSSFDFFKKLLLQHCIQRPPFSVGVFSHQDLQEVQNYAMNTFFRHYKLYQYVYVTHQVLIVKQRRPLLLSVPAPAPLSEDLPEIEEDEEVLHLLSDPQHALN</sequence>
<dbReference type="PANTHER" id="PTHR28457:SF1">
    <property type="entry name" value="CILIA- AND FLAGELLA-ASSOCIATED PROTEIN 119"/>
    <property type="match status" value="1"/>
</dbReference>
<gene>
    <name evidence="1" type="ORF">Cvel_25540</name>
</gene>
<dbReference type="VEuPathDB" id="CryptoDB:Cvel_25540"/>
<dbReference type="InterPro" id="IPR032727">
    <property type="entry name" value="CLAMP"/>
</dbReference>
<protein>
    <submittedName>
        <fullName evidence="1">Uncharacterized protein</fullName>
    </submittedName>
</protein>
<organism evidence="1">
    <name type="scientific">Chromera velia CCMP2878</name>
    <dbReference type="NCBI Taxonomy" id="1169474"/>
    <lineage>
        <taxon>Eukaryota</taxon>
        <taxon>Sar</taxon>
        <taxon>Alveolata</taxon>
        <taxon>Colpodellida</taxon>
        <taxon>Chromeraceae</taxon>
        <taxon>Chromera</taxon>
    </lineage>
</organism>
<dbReference type="EMBL" id="CDMZ01002102">
    <property type="protein sequence ID" value="CEM40779.1"/>
    <property type="molecule type" value="Genomic_DNA"/>
</dbReference>
<reference evidence="1" key="1">
    <citation type="submission" date="2014-11" db="EMBL/GenBank/DDBJ databases">
        <authorList>
            <person name="Otto D Thomas"/>
            <person name="Naeem Raeece"/>
        </authorList>
    </citation>
    <scope>NUCLEOTIDE SEQUENCE</scope>
</reference>
<proteinExistence type="predicted"/>
<accession>A0A0G4HAH1</accession>